<proteinExistence type="predicted"/>
<dbReference type="EMBL" id="BPLR01013215">
    <property type="protein sequence ID" value="GIY59565.1"/>
    <property type="molecule type" value="Genomic_DNA"/>
</dbReference>
<dbReference type="AlphaFoldDB" id="A0AAV4UQ55"/>
<gene>
    <name evidence="2" type="ORF">CEXT_369851</name>
</gene>
<protein>
    <submittedName>
        <fullName evidence="2">Uncharacterized protein</fullName>
    </submittedName>
</protein>
<evidence type="ECO:0000313" key="2">
    <source>
        <dbReference type="EMBL" id="GIY59565.1"/>
    </source>
</evidence>
<evidence type="ECO:0000313" key="3">
    <source>
        <dbReference type="Proteomes" id="UP001054945"/>
    </source>
</evidence>
<reference evidence="2 3" key="1">
    <citation type="submission" date="2021-06" db="EMBL/GenBank/DDBJ databases">
        <title>Caerostris extrusa draft genome.</title>
        <authorList>
            <person name="Kono N."/>
            <person name="Arakawa K."/>
        </authorList>
    </citation>
    <scope>NUCLEOTIDE SEQUENCE [LARGE SCALE GENOMIC DNA]</scope>
</reference>
<dbReference type="Proteomes" id="UP001054945">
    <property type="component" value="Unassembled WGS sequence"/>
</dbReference>
<comment type="caution">
    <text evidence="2">The sequence shown here is derived from an EMBL/GenBank/DDBJ whole genome shotgun (WGS) entry which is preliminary data.</text>
</comment>
<sequence>MQVYYSSQSQSFYRIATIMTKPFRDNKKKPPELKGDLETPCHRVVLYEARRKSPPDTSASRGSLGRDELSVQHRDFQADDNKHNRGGFIVVKQRKYS</sequence>
<evidence type="ECO:0000256" key="1">
    <source>
        <dbReference type="SAM" id="MobiDB-lite"/>
    </source>
</evidence>
<feature type="compositionally biased region" description="Basic and acidic residues" evidence="1">
    <location>
        <begin position="64"/>
        <end position="83"/>
    </location>
</feature>
<organism evidence="2 3">
    <name type="scientific">Caerostris extrusa</name>
    <name type="common">Bark spider</name>
    <name type="synonym">Caerostris bankana</name>
    <dbReference type="NCBI Taxonomy" id="172846"/>
    <lineage>
        <taxon>Eukaryota</taxon>
        <taxon>Metazoa</taxon>
        <taxon>Ecdysozoa</taxon>
        <taxon>Arthropoda</taxon>
        <taxon>Chelicerata</taxon>
        <taxon>Arachnida</taxon>
        <taxon>Araneae</taxon>
        <taxon>Araneomorphae</taxon>
        <taxon>Entelegynae</taxon>
        <taxon>Araneoidea</taxon>
        <taxon>Araneidae</taxon>
        <taxon>Caerostris</taxon>
    </lineage>
</organism>
<accession>A0AAV4UQ55</accession>
<feature type="region of interest" description="Disordered" evidence="1">
    <location>
        <begin position="48"/>
        <end position="97"/>
    </location>
</feature>
<name>A0AAV4UQ55_CAEEX</name>
<keyword evidence="3" id="KW-1185">Reference proteome</keyword>